<dbReference type="PhylomeDB" id="R7QM63"/>
<dbReference type="RefSeq" id="XP_005709886.1">
    <property type="nucleotide sequence ID" value="XM_005709829.1"/>
</dbReference>
<evidence type="ECO:0000313" key="2">
    <source>
        <dbReference type="EMBL" id="CDF39592.1"/>
    </source>
</evidence>
<gene>
    <name evidence="2" type="ORF">CHC_T00006674001</name>
</gene>
<dbReference type="AlphaFoldDB" id="R7QM63"/>
<accession>R7QM63</accession>
<feature type="domain" description="Helicase C-terminal" evidence="1">
    <location>
        <begin position="1"/>
        <end position="107"/>
    </location>
</feature>
<proteinExistence type="predicted"/>
<evidence type="ECO:0000259" key="1">
    <source>
        <dbReference type="PROSITE" id="PS51194"/>
    </source>
</evidence>
<dbReference type="OrthoDB" id="10265785at2759"/>
<evidence type="ECO:0000313" key="3">
    <source>
        <dbReference type="Proteomes" id="UP000012073"/>
    </source>
</evidence>
<dbReference type="Gene3D" id="3.40.50.300">
    <property type="entry name" value="P-loop containing nucleotide triphosphate hydrolases"/>
    <property type="match status" value="1"/>
</dbReference>
<dbReference type="PANTHER" id="PTHR47958">
    <property type="entry name" value="ATP-DEPENDENT RNA HELICASE DBP3"/>
    <property type="match status" value="1"/>
</dbReference>
<dbReference type="GeneID" id="17317602"/>
<dbReference type="Pfam" id="PF00271">
    <property type="entry name" value="Helicase_C"/>
    <property type="match status" value="1"/>
</dbReference>
<dbReference type="SMART" id="SM00490">
    <property type="entry name" value="HELICc"/>
    <property type="match status" value="1"/>
</dbReference>
<dbReference type="Proteomes" id="UP000012073">
    <property type="component" value="Unassembled WGS sequence"/>
</dbReference>
<dbReference type="InterPro" id="IPR001650">
    <property type="entry name" value="Helicase_C-like"/>
</dbReference>
<organism evidence="2 3">
    <name type="scientific">Chondrus crispus</name>
    <name type="common">Carrageen Irish moss</name>
    <name type="synonym">Polymorpha crispa</name>
    <dbReference type="NCBI Taxonomy" id="2769"/>
    <lineage>
        <taxon>Eukaryota</taxon>
        <taxon>Rhodophyta</taxon>
        <taxon>Florideophyceae</taxon>
        <taxon>Rhodymeniophycidae</taxon>
        <taxon>Gigartinales</taxon>
        <taxon>Gigartinaceae</taxon>
        <taxon>Chondrus</taxon>
    </lineage>
</organism>
<dbReference type="OMA" id="FREYPCA"/>
<dbReference type="KEGG" id="ccp:CHC_T00006674001"/>
<sequence>MSMSGSMTQERRNEVMDSFRKGHSRVLIATDIWSRGIDVQQVSLVINYDVLNEQESYLHRIGRSGKFGRKGVAITFVTSGDMGALRSIERIYAMQNLELPSNVGDYL</sequence>
<keyword evidence="3" id="KW-1185">Reference proteome</keyword>
<dbReference type="PROSITE" id="PS51194">
    <property type="entry name" value="HELICASE_CTER"/>
    <property type="match status" value="1"/>
</dbReference>
<dbReference type="CDD" id="cd18787">
    <property type="entry name" value="SF2_C_DEAD"/>
    <property type="match status" value="1"/>
</dbReference>
<name>R7QM63_CHOCR</name>
<dbReference type="InterPro" id="IPR027417">
    <property type="entry name" value="P-loop_NTPase"/>
</dbReference>
<dbReference type="EMBL" id="HG002054">
    <property type="protein sequence ID" value="CDF39592.1"/>
    <property type="molecule type" value="Genomic_DNA"/>
</dbReference>
<reference evidence="3" key="1">
    <citation type="journal article" date="2013" name="Proc. Natl. Acad. Sci. U.S.A.">
        <title>Genome structure and metabolic features in the red seaweed Chondrus crispus shed light on evolution of the Archaeplastida.</title>
        <authorList>
            <person name="Collen J."/>
            <person name="Porcel B."/>
            <person name="Carre W."/>
            <person name="Ball S.G."/>
            <person name="Chaparro C."/>
            <person name="Tonon T."/>
            <person name="Barbeyron T."/>
            <person name="Michel G."/>
            <person name="Noel B."/>
            <person name="Valentin K."/>
            <person name="Elias M."/>
            <person name="Artiguenave F."/>
            <person name="Arun A."/>
            <person name="Aury J.M."/>
            <person name="Barbosa-Neto J.F."/>
            <person name="Bothwell J.H."/>
            <person name="Bouget F.Y."/>
            <person name="Brillet L."/>
            <person name="Cabello-Hurtado F."/>
            <person name="Capella-Gutierrez S."/>
            <person name="Charrier B."/>
            <person name="Cladiere L."/>
            <person name="Cock J.M."/>
            <person name="Coelho S.M."/>
            <person name="Colleoni C."/>
            <person name="Czjzek M."/>
            <person name="Da Silva C."/>
            <person name="Delage L."/>
            <person name="Denoeud F."/>
            <person name="Deschamps P."/>
            <person name="Dittami S.M."/>
            <person name="Gabaldon T."/>
            <person name="Gachon C.M."/>
            <person name="Groisillier A."/>
            <person name="Herve C."/>
            <person name="Jabbari K."/>
            <person name="Katinka M."/>
            <person name="Kloareg B."/>
            <person name="Kowalczyk N."/>
            <person name="Labadie K."/>
            <person name="Leblanc C."/>
            <person name="Lopez P.J."/>
            <person name="McLachlan D.H."/>
            <person name="Meslet-Cladiere L."/>
            <person name="Moustafa A."/>
            <person name="Nehr Z."/>
            <person name="Nyvall Collen P."/>
            <person name="Panaud O."/>
            <person name="Partensky F."/>
            <person name="Poulain J."/>
            <person name="Rensing S.A."/>
            <person name="Rousvoal S."/>
            <person name="Samson G."/>
            <person name="Symeonidi A."/>
            <person name="Weissenbach J."/>
            <person name="Zambounis A."/>
            <person name="Wincker P."/>
            <person name="Boyen C."/>
        </authorList>
    </citation>
    <scope>NUCLEOTIDE SEQUENCE [LARGE SCALE GENOMIC DNA]</scope>
    <source>
        <strain evidence="3">cv. Stackhouse</strain>
    </source>
</reference>
<dbReference type="STRING" id="2769.R7QM63"/>
<protein>
    <recommendedName>
        <fullName evidence="1">Helicase C-terminal domain-containing protein</fullName>
    </recommendedName>
</protein>
<dbReference type="SUPFAM" id="SSF52540">
    <property type="entry name" value="P-loop containing nucleoside triphosphate hydrolases"/>
    <property type="match status" value="1"/>
</dbReference>
<dbReference type="Gramene" id="CDF39592">
    <property type="protein sequence ID" value="CDF39592"/>
    <property type="gene ID" value="CHC_T00006674001"/>
</dbReference>